<dbReference type="Proteomes" id="UP001218218">
    <property type="component" value="Unassembled WGS sequence"/>
</dbReference>
<protein>
    <submittedName>
        <fullName evidence="3">Uncharacterized protein</fullName>
    </submittedName>
</protein>
<evidence type="ECO:0000313" key="3">
    <source>
        <dbReference type="EMBL" id="KAJ7339900.1"/>
    </source>
</evidence>
<evidence type="ECO:0000256" key="2">
    <source>
        <dbReference type="SAM" id="Phobius"/>
    </source>
</evidence>
<keyword evidence="2" id="KW-0812">Transmembrane</keyword>
<dbReference type="AlphaFoldDB" id="A0AAD6ZUS5"/>
<dbReference type="EMBL" id="JARIHO010000027">
    <property type="protein sequence ID" value="KAJ7339900.1"/>
    <property type="molecule type" value="Genomic_DNA"/>
</dbReference>
<sequence>MLFLTFTVIGRLIRNFSSVKAATNSKKDEEFLRLKLTSITLPVRVDAELSCLSFGHTLLYAMWILTLLHFVLLTRAIQNYTIDDASPLITYDAPVLERNITAFNSHLLWDGTVTYIAPALASSPTVSIPFNGTAIYIFVAYPGRPEPAPSGFIALIDGAPAGNWAAAESAQLYHHLVYHTTALPAAPHTLVMQIKPGWELYFDYAIYTSDVDPPPATISMSITGTSKSTSLSTKSPTANKPPVGAIIGAVLGGTLLIGLSIVACCYRRRRAAAKLRLTPVRFTAGFGLDNGVAEGEEEKDAGPPTMPFLSQRAPSARDRHKSVNTMPEGESPTGATTERGLARLTAEMRNLTASVQRLETGMPEARDGGQVMLRPPAYGDSRF</sequence>
<keyword evidence="2" id="KW-1133">Transmembrane helix</keyword>
<comment type="caution">
    <text evidence="3">The sequence shown here is derived from an EMBL/GenBank/DDBJ whole genome shotgun (WGS) entry which is preliminary data.</text>
</comment>
<keyword evidence="2" id="KW-0472">Membrane</keyword>
<name>A0AAD6ZUS5_9AGAR</name>
<keyword evidence="4" id="KW-1185">Reference proteome</keyword>
<accession>A0AAD6ZUS5</accession>
<feature type="transmembrane region" description="Helical" evidence="2">
    <location>
        <begin position="243"/>
        <end position="266"/>
    </location>
</feature>
<proteinExistence type="predicted"/>
<organism evidence="3 4">
    <name type="scientific">Mycena albidolilacea</name>
    <dbReference type="NCBI Taxonomy" id="1033008"/>
    <lineage>
        <taxon>Eukaryota</taxon>
        <taxon>Fungi</taxon>
        <taxon>Dikarya</taxon>
        <taxon>Basidiomycota</taxon>
        <taxon>Agaricomycotina</taxon>
        <taxon>Agaricomycetes</taxon>
        <taxon>Agaricomycetidae</taxon>
        <taxon>Agaricales</taxon>
        <taxon>Marasmiineae</taxon>
        <taxon>Mycenaceae</taxon>
        <taxon>Mycena</taxon>
    </lineage>
</organism>
<gene>
    <name evidence="3" type="ORF">DFH08DRAFT_1013426</name>
</gene>
<feature type="region of interest" description="Disordered" evidence="1">
    <location>
        <begin position="359"/>
        <end position="383"/>
    </location>
</feature>
<evidence type="ECO:0000313" key="4">
    <source>
        <dbReference type="Proteomes" id="UP001218218"/>
    </source>
</evidence>
<feature type="region of interest" description="Disordered" evidence="1">
    <location>
        <begin position="293"/>
        <end position="339"/>
    </location>
</feature>
<reference evidence="3" key="1">
    <citation type="submission" date="2023-03" db="EMBL/GenBank/DDBJ databases">
        <title>Massive genome expansion in bonnet fungi (Mycena s.s.) driven by repeated elements and novel gene families across ecological guilds.</title>
        <authorList>
            <consortium name="Lawrence Berkeley National Laboratory"/>
            <person name="Harder C.B."/>
            <person name="Miyauchi S."/>
            <person name="Viragh M."/>
            <person name="Kuo A."/>
            <person name="Thoen E."/>
            <person name="Andreopoulos B."/>
            <person name="Lu D."/>
            <person name="Skrede I."/>
            <person name="Drula E."/>
            <person name="Henrissat B."/>
            <person name="Morin E."/>
            <person name="Kohler A."/>
            <person name="Barry K."/>
            <person name="LaButti K."/>
            <person name="Morin E."/>
            <person name="Salamov A."/>
            <person name="Lipzen A."/>
            <person name="Mereny Z."/>
            <person name="Hegedus B."/>
            <person name="Baldrian P."/>
            <person name="Stursova M."/>
            <person name="Weitz H."/>
            <person name="Taylor A."/>
            <person name="Grigoriev I.V."/>
            <person name="Nagy L.G."/>
            <person name="Martin F."/>
            <person name="Kauserud H."/>
        </authorList>
    </citation>
    <scope>NUCLEOTIDE SEQUENCE</scope>
    <source>
        <strain evidence="3">CBHHK002</strain>
    </source>
</reference>
<evidence type="ECO:0000256" key="1">
    <source>
        <dbReference type="SAM" id="MobiDB-lite"/>
    </source>
</evidence>